<dbReference type="EMBL" id="MDYM01000018">
    <property type="protein sequence ID" value="OQD61079.1"/>
    <property type="molecule type" value="Genomic_DNA"/>
</dbReference>
<reference evidence="3" key="1">
    <citation type="journal article" date="2017" name="Nat. Microbiol.">
        <title>Global analysis of biosynthetic gene clusters reveals vast potential of secondary metabolite production in Penicillium species.</title>
        <authorList>
            <person name="Nielsen J.C."/>
            <person name="Grijseels S."/>
            <person name="Prigent S."/>
            <person name="Ji B."/>
            <person name="Dainat J."/>
            <person name="Nielsen K.F."/>
            <person name="Frisvad J.C."/>
            <person name="Workman M."/>
            <person name="Nielsen J."/>
        </authorList>
    </citation>
    <scope>NUCLEOTIDE SEQUENCE [LARGE SCALE GENOMIC DNA]</scope>
    <source>
        <strain evidence="3">IBT 4502</strain>
    </source>
</reference>
<accession>A0A1V6N8U3</accession>
<comment type="caution">
    <text evidence="2">The sequence shown here is derived from an EMBL/GenBank/DDBJ whole genome shotgun (WGS) entry which is preliminary data.</text>
</comment>
<feature type="compositionally biased region" description="Basic and acidic residues" evidence="1">
    <location>
        <begin position="27"/>
        <end position="49"/>
    </location>
</feature>
<dbReference type="STRING" id="60169.A0A1V6N8U3"/>
<evidence type="ECO:0000256" key="1">
    <source>
        <dbReference type="SAM" id="MobiDB-lite"/>
    </source>
</evidence>
<evidence type="ECO:0000313" key="3">
    <source>
        <dbReference type="Proteomes" id="UP000191408"/>
    </source>
</evidence>
<dbReference type="AlphaFoldDB" id="A0A1V6N8U3"/>
<proteinExistence type="predicted"/>
<dbReference type="OrthoDB" id="4364812at2759"/>
<protein>
    <submittedName>
        <fullName evidence="2">Uncharacterized protein</fullName>
    </submittedName>
</protein>
<organism evidence="2 3">
    <name type="scientific">Penicillium polonicum</name>
    <dbReference type="NCBI Taxonomy" id="60169"/>
    <lineage>
        <taxon>Eukaryota</taxon>
        <taxon>Fungi</taxon>
        <taxon>Dikarya</taxon>
        <taxon>Ascomycota</taxon>
        <taxon>Pezizomycotina</taxon>
        <taxon>Eurotiomycetes</taxon>
        <taxon>Eurotiomycetidae</taxon>
        <taxon>Eurotiales</taxon>
        <taxon>Aspergillaceae</taxon>
        <taxon>Penicillium</taxon>
    </lineage>
</organism>
<dbReference type="Proteomes" id="UP000191408">
    <property type="component" value="Unassembled WGS sequence"/>
</dbReference>
<evidence type="ECO:0000313" key="2">
    <source>
        <dbReference type="EMBL" id="OQD61079.1"/>
    </source>
</evidence>
<name>A0A1V6N8U3_PENPO</name>
<keyword evidence="3" id="KW-1185">Reference proteome</keyword>
<feature type="region of interest" description="Disordered" evidence="1">
    <location>
        <begin position="27"/>
        <end position="73"/>
    </location>
</feature>
<gene>
    <name evidence="2" type="ORF">PENPOL_c018G05029</name>
</gene>
<sequence>MESNLQNDSMDFDRYFLDTFSILAHESDFDKLDETDESRHGEGTMKEPEDRDEDQELQLPYRPGNAPPSPTQAQIDDILRPARPEALRVYGHNTTADDGCWLRLCCTNEESHNALWSANELEEWVTYDGVVLDDESIFGGLDLAAALEIFPERVANEPVNFEVREESLRHAIEHAEKGDWDETPLEPYALYQAECVVTHMYVEDDVAVNGGGLLHVFLDDRGNVVRQWRVQDDGSESNYDGAWFERVWKGDFEGERGEVGPAYQEGGSRGPPYTL</sequence>